<name>A0A9D1LL02_9CLOT</name>
<dbReference type="Gene3D" id="3.30.310.50">
    <property type="entry name" value="Alpha-D-phosphohexomutase, C-terminal domain"/>
    <property type="match status" value="1"/>
</dbReference>
<evidence type="ECO:0000256" key="4">
    <source>
        <dbReference type="ARBA" id="ARBA00005189"/>
    </source>
</evidence>
<dbReference type="PANTHER" id="PTHR45745">
    <property type="entry name" value="PHOSPHOMANNOMUTASE 45A"/>
    <property type="match status" value="1"/>
</dbReference>
<dbReference type="PROSITE" id="PS00710">
    <property type="entry name" value="PGM_PMM"/>
    <property type="match status" value="1"/>
</dbReference>
<evidence type="ECO:0000256" key="15">
    <source>
        <dbReference type="SAM" id="MobiDB-lite"/>
    </source>
</evidence>
<evidence type="ECO:0000313" key="21">
    <source>
        <dbReference type="Proteomes" id="UP000824073"/>
    </source>
</evidence>
<dbReference type="Pfam" id="PF00408">
    <property type="entry name" value="PGM_PMM_IV"/>
    <property type="match status" value="1"/>
</dbReference>
<dbReference type="InterPro" id="IPR005846">
    <property type="entry name" value="A-D-PHexomutase_a/b/a-III"/>
</dbReference>
<organism evidence="20 21">
    <name type="scientific">Candidatus Ventrousia excrementavium</name>
    <dbReference type="NCBI Taxonomy" id="2840961"/>
    <lineage>
        <taxon>Bacteria</taxon>
        <taxon>Bacillati</taxon>
        <taxon>Bacillota</taxon>
        <taxon>Clostridia</taxon>
        <taxon>Eubacteriales</taxon>
        <taxon>Clostridiaceae</taxon>
        <taxon>Clostridiaceae incertae sedis</taxon>
        <taxon>Candidatus Ventrousia</taxon>
    </lineage>
</organism>
<dbReference type="InterPro" id="IPR005845">
    <property type="entry name" value="A-D-PHexomutase_a/b/a-II"/>
</dbReference>
<evidence type="ECO:0000259" key="16">
    <source>
        <dbReference type="Pfam" id="PF00408"/>
    </source>
</evidence>
<proteinExistence type="inferred from homology"/>
<dbReference type="PANTHER" id="PTHR45745:SF1">
    <property type="entry name" value="PHOSPHOGLUCOMUTASE 2B-RELATED"/>
    <property type="match status" value="1"/>
</dbReference>
<dbReference type="Proteomes" id="UP000824073">
    <property type="component" value="Unassembled WGS sequence"/>
</dbReference>
<dbReference type="InterPro" id="IPR005843">
    <property type="entry name" value="A-D-PHexomutase_C"/>
</dbReference>
<evidence type="ECO:0000256" key="6">
    <source>
        <dbReference type="ARBA" id="ARBA00012728"/>
    </source>
</evidence>
<evidence type="ECO:0000256" key="1">
    <source>
        <dbReference type="ARBA" id="ARBA00000443"/>
    </source>
</evidence>
<dbReference type="GO" id="GO:0008973">
    <property type="term" value="F:phosphopentomutase activity"/>
    <property type="evidence" value="ECO:0007669"/>
    <property type="project" value="TreeGrafter"/>
</dbReference>
<evidence type="ECO:0000256" key="10">
    <source>
        <dbReference type="ARBA" id="ARBA00023235"/>
    </source>
</evidence>
<comment type="pathway">
    <text evidence="4">Lipid metabolism.</text>
</comment>
<dbReference type="AlphaFoldDB" id="A0A9D1LL02"/>
<dbReference type="CDD" id="cd05799">
    <property type="entry name" value="PGM2"/>
    <property type="match status" value="1"/>
</dbReference>
<dbReference type="GO" id="GO:0006166">
    <property type="term" value="P:purine ribonucleoside salvage"/>
    <property type="evidence" value="ECO:0007669"/>
    <property type="project" value="TreeGrafter"/>
</dbReference>
<evidence type="ECO:0000256" key="13">
    <source>
        <dbReference type="ARBA" id="ARBA00041467"/>
    </source>
</evidence>
<dbReference type="EC" id="5.4.2.2" evidence="6"/>
<evidence type="ECO:0000259" key="19">
    <source>
        <dbReference type="Pfam" id="PF02880"/>
    </source>
</evidence>
<dbReference type="EMBL" id="DVMR01000045">
    <property type="protein sequence ID" value="HIU43734.1"/>
    <property type="molecule type" value="Genomic_DNA"/>
</dbReference>
<accession>A0A9D1LL02</accession>
<dbReference type="Pfam" id="PF02880">
    <property type="entry name" value="PGM_PMM_III"/>
    <property type="match status" value="1"/>
</dbReference>
<dbReference type="GO" id="GO:0005975">
    <property type="term" value="P:carbohydrate metabolic process"/>
    <property type="evidence" value="ECO:0007669"/>
    <property type="project" value="InterPro"/>
</dbReference>
<evidence type="ECO:0000256" key="3">
    <source>
        <dbReference type="ARBA" id="ARBA00005164"/>
    </source>
</evidence>
<dbReference type="InterPro" id="IPR016066">
    <property type="entry name" value="A-D-PHexomutase_CS"/>
</dbReference>
<evidence type="ECO:0000256" key="11">
    <source>
        <dbReference type="ARBA" id="ARBA00039995"/>
    </source>
</evidence>
<dbReference type="PRINTS" id="PR00509">
    <property type="entry name" value="PGMPMM"/>
</dbReference>
<feature type="domain" description="Alpha-D-phosphohexomutase C-terminal" evidence="16">
    <location>
        <begin position="504"/>
        <end position="538"/>
    </location>
</feature>
<comment type="similarity">
    <text evidence="5 14">Belongs to the phosphohexose mutase family.</text>
</comment>
<feature type="domain" description="Alpha-D-phosphohexomutase alpha/beta/alpha" evidence="19">
    <location>
        <begin position="319"/>
        <end position="432"/>
    </location>
</feature>
<keyword evidence="7" id="KW-0597">Phosphoprotein</keyword>
<dbReference type="SUPFAM" id="SSF55957">
    <property type="entry name" value="Phosphoglucomutase, C-terminal domain"/>
    <property type="match status" value="1"/>
</dbReference>
<evidence type="ECO:0000256" key="12">
    <source>
        <dbReference type="ARBA" id="ARBA00041398"/>
    </source>
</evidence>
<dbReference type="InterPro" id="IPR005844">
    <property type="entry name" value="A-D-PHexomutase_a/b/a-I"/>
</dbReference>
<keyword evidence="10" id="KW-0413">Isomerase</keyword>
<dbReference type="InterPro" id="IPR005841">
    <property type="entry name" value="Alpha-D-phosphohexomutase_SF"/>
</dbReference>
<dbReference type="InterPro" id="IPR036900">
    <property type="entry name" value="A-D-PHexomutase_C_sf"/>
</dbReference>
<protein>
    <recommendedName>
        <fullName evidence="11">Phosphoglucomutase</fullName>
        <ecNumber evidence="6">5.4.2.2</ecNumber>
    </recommendedName>
    <alternativeName>
        <fullName evidence="13">Alpha-phosphoglucomutase</fullName>
    </alternativeName>
    <alternativeName>
        <fullName evidence="12">Glucose phosphomutase</fullName>
    </alternativeName>
</protein>
<evidence type="ECO:0000259" key="17">
    <source>
        <dbReference type="Pfam" id="PF02878"/>
    </source>
</evidence>
<evidence type="ECO:0000256" key="14">
    <source>
        <dbReference type="RuleBase" id="RU004326"/>
    </source>
</evidence>
<feature type="domain" description="Alpha-D-phosphohexomutase alpha/beta/alpha" evidence="18">
    <location>
        <begin position="223"/>
        <end position="306"/>
    </location>
</feature>
<comment type="pathway">
    <text evidence="3">Glycolipid metabolism; diglucosyl-diacylglycerol biosynthesis.</text>
</comment>
<dbReference type="GO" id="GO:0000287">
    <property type="term" value="F:magnesium ion binding"/>
    <property type="evidence" value="ECO:0007669"/>
    <property type="project" value="InterPro"/>
</dbReference>
<comment type="cofactor">
    <cofactor evidence="2">
        <name>Mg(2+)</name>
        <dbReference type="ChEBI" id="CHEBI:18420"/>
    </cofactor>
</comment>
<dbReference type="Pfam" id="PF02879">
    <property type="entry name" value="PGM_PMM_II"/>
    <property type="match status" value="1"/>
</dbReference>
<evidence type="ECO:0000256" key="8">
    <source>
        <dbReference type="ARBA" id="ARBA00022723"/>
    </source>
</evidence>
<dbReference type="Gene3D" id="3.40.120.10">
    <property type="entry name" value="Alpha-D-Glucose-1,6-Bisphosphate, subunit A, domain 3"/>
    <property type="match status" value="3"/>
</dbReference>
<keyword evidence="9 14" id="KW-0460">Magnesium</keyword>
<evidence type="ECO:0000256" key="2">
    <source>
        <dbReference type="ARBA" id="ARBA00001946"/>
    </source>
</evidence>
<evidence type="ECO:0000256" key="5">
    <source>
        <dbReference type="ARBA" id="ARBA00010231"/>
    </source>
</evidence>
<keyword evidence="8 14" id="KW-0479">Metal-binding</keyword>
<comment type="caution">
    <text evidence="20">The sequence shown here is derived from an EMBL/GenBank/DDBJ whole genome shotgun (WGS) entry which is preliminary data.</text>
</comment>
<evidence type="ECO:0000256" key="7">
    <source>
        <dbReference type="ARBA" id="ARBA00022553"/>
    </source>
</evidence>
<comment type="catalytic activity">
    <reaction evidence="1">
        <text>alpha-D-glucose 1-phosphate = alpha-D-glucose 6-phosphate</text>
        <dbReference type="Rhea" id="RHEA:23536"/>
        <dbReference type="ChEBI" id="CHEBI:58225"/>
        <dbReference type="ChEBI" id="CHEBI:58601"/>
        <dbReference type="EC" id="5.4.2.2"/>
    </reaction>
</comment>
<feature type="domain" description="Alpha-D-phosphohexomutase alpha/beta/alpha" evidence="17">
    <location>
        <begin position="43"/>
        <end position="179"/>
    </location>
</feature>
<dbReference type="Pfam" id="PF02878">
    <property type="entry name" value="PGM_PMM_I"/>
    <property type="match status" value="1"/>
</dbReference>
<dbReference type="GO" id="GO:0004614">
    <property type="term" value="F:phosphoglucomutase activity"/>
    <property type="evidence" value="ECO:0007669"/>
    <property type="project" value="UniProtKB-EC"/>
</dbReference>
<reference evidence="20" key="1">
    <citation type="submission" date="2020-10" db="EMBL/GenBank/DDBJ databases">
        <authorList>
            <person name="Gilroy R."/>
        </authorList>
    </citation>
    <scope>NUCLEOTIDE SEQUENCE</scope>
    <source>
        <strain evidence="20">CHK191-8634</strain>
    </source>
</reference>
<sequence>MTDSVQARYQSWLHNPLLNDDERFQLSQLDAASIADCFGPPPAFGTAGLRTPAGLGTSRLNRHTAAWTARALGVRLAARGPDFAARGVCIGYDARHGSAELARAAADALCGMGIPVYLFSKPRPTPELSFAVRALEAAAGICMTASHNPPQYIGLKVYWQGGAQIDDALAGEIAGEMARSDVLASTPPPLCGIILLGHDMDERFIASALRCVQERSDFAACPDLSIVYTPFHGVGGAVVPEALKRAGLTSVHCVSEQLEPDGDFPTTPDPNPENPDGFGPALTLAETARADLILANDPDADRIAVWARDAGGAMRPLTGNQVGVLLTDFLLQKASPQDVILKTLVSTDMARLAAERRGCRCIDTFTGFKHLAAEAERLRQSGLRPVLAFEEAIGYMLNPDVHDKDGVSAALVIASMACGLRARGLTLHDRLDELGRELGFHAERTASVTLPGAVGQDAIRGSLDSLRRSPPAVISGRAVLRTDDFLCCISRAADGTQLPLSLCGADVLRFVLSDGCTVVIRPSGTEPKIKLYALARGQTQQQALDSAQVCAQDALHTLRLEHYTGTRSVKIL</sequence>
<gene>
    <name evidence="20" type="ORF">IAB67_05490</name>
</gene>
<dbReference type="InterPro" id="IPR016055">
    <property type="entry name" value="A-D-PHexomutase_a/b/a-I/II/III"/>
</dbReference>
<feature type="region of interest" description="Disordered" evidence="15">
    <location>
        <begin position="257"/>
        <end position="280"/>
    </location>
</feature>
<reference evidence="20" key="2">
    <citation type="journal article" date="2021" name="PeerJ">
        <title>Extensive microbial diversity within the chicken gut microbiome revealed by metagenomics and culture.</title>
        <authorList>
            <person name="Gilroy R."/>
            <person name="Ravi A."/>
            <person name="Getino M."/>
            <person name="Pursley I."/>
            <person name="Horton D.L."/>
            <person name="Alikhan N.F."/>
            <person name="Baker D."/>
            <person name="Gharbi K."/>
            <person name="Hall N."/>
            <person name="Watson M."/>
            <person name="Adriaenssens E.M."/>
            <person name="Foster-Nyarko E."/>
            <person name="Jarju S."/>
            <person name="Secka A."/>
            <person name="Antonio M."/>
            <person name="Oren A."/>
            <person name="Chaudhuri R.R."/>
            <person name="La Ragione R."/>
            <person name="Hildebrand F."/>
            <person name="Pallen M.J."/>
        </authorList>
    </citation>
    <scope>NUCLEOTIDE SEQUENCE</scope>
    <source>
        <strain evidence="20">CHK191-8634</strain>
    </source>
</reference>
<evidence type="ECO:0000313" key="20">
    <source>
        <dbReference type="EMBL" id="HIU43734.1"/>
    </source>
</evidence>
<dbReference type="SUPFAM" id="SSF53738">
    <property type="entry name" value="Phosphoglucomutase, first 3 domains"/>
    <property type="match status" value="3"/>
</dbReference>
<evidence type="ECO:0000259" key="18">
    <source>
        <dbReference type="Pfam" id="PF02879"/>
    </source>
</evidence>
<evidence type="ECO:0000256" key="9">
    <source>
        <dbReference type="ARBA" id="ARBA00022842"/>
    </source>
</evidence>